<dbReference type="SUPFAM" id="SSF53067">
    <property type="entry name" value="Actin-like ATPase domain"/>
    <property type="match status" value="2"/>
</dbReference>
<feature type="compositionally biased region" description="Low complexity" evidence="3">
    <location>
        <begin position="349"/>
        <end position="398"/>
    </location>
</feature>
<dbReference type="InterPro" id="IPR050273">
    <property type="entry name" value="GppA/Ppx_hydrolase"/>
</dbReference>
<dbReference type="InterPro" id="IPR003695">
    <property type="entry name" value="Ppx_GppA_N"/>
</dbReference>
<feature type="compositionally biased region" description="Polar residues" evidence="3">
    <location>
        <begin position="330"/>
        <end position="339"/>
    </location>
</feature>
<evidence type="ECO:0000256" key="3">
    <source>
        <dbReference type="SAM" id="MobiDB-lite"/>
    </source>
</evidence>
<dbReference type="AlphaFoldDB" id="A0A1X6XHN0"/>
<evidence type="ECO:0000313" key="6">
    <source>
        <dbReference type="Proteomes" id="UP000196581"/>
    </source>
</evidence>
<keyword evidence="2 5" id="KW-0378">Hydrolase</keyword>
<dbReference type="Gene3D" id="3.30.420.150">
    <property type="entry name" value="Exopolyphosphatase. Domain 2"/>
    <property type="match status" value="1"/>
</dbReference>
<comment type="similarity">
    <text evidence="1">Belongs to the GppA/Ppx family.</text>
</comment>
<dbReference type="Gene3D" id="3.30.420.40">
    <property type="match status" value="1"/>
</dbReference>
<gene>
    <name evidence="5" type="ORF">FM105_09240</name>
</gene>
<evidence type="ECO:0000313" key="5">
    <source>
        <dbReference type="EMBL" id="SLM98650.1"/>
    </source>
</evidence>
<feature type="domain" description="Ppx/GppA phosphatase N-terminal" evidence="4">
    <location>
        <begin position="28"/>
        <end position="305"/>
    </location>
</feature>
<feature type="region of interest" description="Disordered" evidence="3">
    <location>
        <begin position="317"/>
        <end position="398"/>
    </location>
</feature>
<dbReference type="CDD" id="cd24056">
    <property type="entry name" value="ASKHA_NBD_MtPPX1-like"/>
    <property type="match status" value="1"/>
</dbReference>
<dbReference type="InterPro" id="IPR043129">
    <property type="entry name" value="ATPase_NBD"/>
</dbReference>
<dbReference type="EMBL" id="FWFF01000017">
    <property type="protein sequence ID" value="SLM98650.1"/>
    <property type="molecule type" value="Genomic_DNA"/>
</dbReference>
<name>A0A1X6XHN0_9MICO</name>
<dbReference type="GO" id="GO:0004309">
    <property type="term" value="F:exopolyphosphatase activity"/>
    <property type="evidence" value="ECO:0007669"/>
    <property type="project" value="UniProtKB-EC"/>
</dbReference>
<dbReference type="Pfam" id="PF02541">
    <property type="entry name" value="Ppx-GppA"/>
    <property type="match status" value="1"/>
</dbReference>
<sequence>MRLAVLDIGSNSVHLLVVDAHVGAPPLPATSHKEVLRLAEYLKDDGSISTYGQNRLVDFVRDSIDIAEDQGSEQILAFATSAIRSAPNGDETIDRIRQETGVELNVMSGEDEARVTFLAVRRWFGWSAGSILLMDIGGGSLELASGRDEYPDAALSLPLGAGRMHRDFLHSDVPSADEVDGLRKYARHTIGRVAGDLNRVGKPDRMVGSSKTFRSLARIAGAAPSGAGIFVPRELKRKDMPGIIDELVHRTPSQRAALPGVSEARSGQVLAGAIVAEAAMTIFDVPILQISPWALREGIIMRQLDLLDSSEVLSPTRRGIGALPPPALTMPSNGTSTGETPDLTPSDDAGAAVRPPAPTATAVPAVPTVPAGGARPSGSASGAGSAEASGSAGSKRRR</sequence>
<reference evidence="6" key="1">
    <citation type="submission" date="2017-02" db="EMBL/GenBank/DDBJ databases">
        <authorList>
            <person name="Dridi B."/>
        </authorList>
    </citation>
    <scope>NUCLEOTIDE SEQUENCE [LARGE SCALE GENOMIC DNA]</scope>
    <source>
        <strain evidence="6">B Co 03.10</strain>
    </source>
</reference>
<keyword evidence="6" id="KW-1185">Reference proteome</keyword>
<organism evidence="5 6">
    <name type="scientific">Brevibacterium yomogidense</name>
    <dbReference type="NCBI Taxonomy" id="946573"/>
    <lineage>
        <taxon>Bacteria</taxon>
        <taxon>Bacillati</taxon>
        <taxon>Actinomycetota</taxon>
        <taxon>Actinomycetes</taxon>
        <taxon>Micrococcales</taxon>
        <taxon>Brevibacteriaceae</taxon>
        <taxon>Brevibacterium</taxon>
    </lineage>
</organism>
<dbReference type="PANTHER" id="PTHR30005">
    <property type="entry name" value="EXOPOLYPHOSPHATASE"/>
    <property type="match status" value="1"/>
</dbReference>
<evidence type="ECO:0000256" key="1">
    <source>
        <dbReference type="ARBA" id="ARBA00007125"/>
    </source>
</evidence>
<proteinExistence type="inferred from homology"/>
<dbReference type="EC" id="3.6.1.11" evidence="5"/>
<evidence type="ECO:0000256" key="2">
    <source>
        <dbReference type="ARBA" id="ARBA00022801"/>
    </source>
</evidence>
<protein>
    <submittedName>
        <fullName evidence="5">Exopolyphosphatase</fullName>
        <ecNumber evidence="5">3.6.1.11</ecNumber>
    </submittedName>
</protein>
<dbReference type="PANTHER" id="PTHR30005:SF0">
    <property type="entry name" value="RETROGRADE REGULATION PROTEIN 2"/>
    <property type="match status" value="1"/>
</dbReference>
<dbReference type="Proteomes" id="UP000196581">
    <property type="component" value="Unassembled WGS sequence"/>
</dbReference>
<accession>A0A1X6XHN0</accession>
<dbReference type="FunFam" id="3.30.420.150:FF:000006">
    <property type="entry name" value="Ppx/GppA family phosphatase"/>
    <property type="match status" value="1"/>
</dbReference>
<evidence type="ECO:0000259" key="4">
    <source>
        <dbReference type="Pfam" id="PF02541"/>
    </source>
</evidence>